<dbReference type="EMBL" id="WJQU01000004">
    <property type="protein sequence ID" value="KAJ6636694.1"/>
    <property type="molecule type" value="Genomic_DNA"/>
</dbReference>
<reference evidence="12" key="1">
    <citation type="submission" date="2022-07" db="EMBL/GenBank/DDBJ databases">
        <authorList>
            <person name="Trinca V."/>
            <person name="Uliana J.V.C."/>
            <person name="Torres T.T."/>
            <person name="Ward R.J."/>
            <person name="Monesi N."/>
        </authorList>
    </citation>
    <scope>NUCLEOTIDE SEQUENCE</scope>
    <source>
        <strain evidence="12">HSMRA1968</strain>
        <tissue evidence="12">Whole embryos</tissue>
    </source>
</reference>
<dbReference type="InterPro" id="IPR001360">
    <property type="entry name" value="Glyco_hydro_1"/>
</dbReference>
<comment type="caution">
    <text evidence="12">The sequence shown here is derived from an EMBL/GenBank/DDBJ whole genome shotgun (WGS) entry which is preliminary data.</text>
</comment>
<evidence type="ECO:0000256" key="6">
    <source>
        <dbReference type="ARBA" id="ARBA00023180"/>
    </source>
</evidence>
<dbReference type="PRINTS" id="PR00131">
    <property type="entry name" value="GLHYDRLASE1"/>
</dbReference>
<sequence>FVCCITFEDRYFRYERGSMSGVKYLLLPVTNGAAHRKFPSEFQFGVGSSSYQIEGGWNKDGKGESIWDHLTHNHPDKIPEGANGDVAADSFHQWRRDVQMVGELGVDIYRFSISWTRILPTGFVDNINYAGLKYYSNLIDECLKYNITPMVTLYHWELPQKIQELGGWTNSEIVGYMTDYAEIIFKEYGDRVKLWTTINEPWHVCEQAYGIDFMAPALSFPGVPSYLCGHNILKAHAEVVHLYRKKFSHKQKGKIGITLDISFPHPKTDSAEDKTAAELALQFYLGWFAHPIFSKNGDYPQVMIDRISAMSKEQGFKRSRLPQFTHEEIDRIRNTSDFFGINSYTSILVTRNDRNNSANYSIPSFNHDMGTIETVDVDWPTSGSVWLRVSSFTLTFNFIKLMHVTKRSDDHLTHAQPVPSGMYKLLMWINKEYGNPRVIVTENGVSDKGGLNDLDRVDYFNSYLDAVLDALEDGCNIDGYIAWSLMDSFEWKAGYTEKFGLYHVDFSSPYKTRTAKVSAKVYANIVKTHTVDWNYRPKPTITTAELAHHRSSSSKLNSMTTVLSFSSVILSFFVHSNYFYFLH</sequence>
<feature type="transmembrane region" description="Helical" evidence="11">
    <location>
        <begin position="562"/>
        <end position="582"/>
    </location>
</feature>
<evidence type="ECO:0000256" key="7">
    <source>
        <dbReference type="ARBA" id="ARBA00023295"/>
    </source>
</evidence>
<dbReference type="OrthoDB" id="65569at2759"/>
<organism evidence="12 13">
    <name type="scientific">Pseudolycoriella hygida</name>
    <dbReference type="NCBI Taxonomy" id="35572"/>
    <lineage>
        <taxon>Eukaryota</taxon>
        <taxon>Metazoa</taxon>
        <taxon>Ecdysozoa</taxon>
        <taxon>Arthropoda</taxon>
        <taxon>Hexapoda</taxon>
        <taxon>Insecta</taxon>
        <taxon>Pterygota</taxon>
        <taxon>Neoptera</taxon>
        <taxon>Endopterygota</taxon>
        <taxon>Diptera</taxon>
        <taxon>Nematocera</taxon>
        <taxon>Sciaroidea</taxon>
        <taxon>Sciaridae</taxon>
        <taxon>Pseudolycoriella</taxon>
    </lineage>
</organism>
<feature type="active site" description="Nucleophile" evidence="8">
    <location>
        <position position="442"/>
    </location>
</feature>
<evidence type="ECO:0000313" key="12">
    <source>
        <dbReference type="EMBL" id="KAJ6636694.1"/>
    </source>
</evidence>
<accession>A0A9Q0MTE6</accession>
<dbReference type="GO" id="GO:0005975">
    <property type="term" value="P:carbohydrate metabolic process"/>
    <property type="evidence" value="ECO:0007669"/>
    <property type="project" value="InterPro"/>
</dbReference>
<dbReference type="PROSITE" id="PS00653">
    <property type="entry name" value="GLYCOSYL_HYDROL_F1_2"/>
    <property type="match status" value="1"/>
</dbReference>
<dbReference type="Proteomes" id="UP001151699">
    <property type="component" value="Chromosome C"/>
</dbReference>
<keyword evidence="7 10" id="KW-0326">Glycosidase</keyword>
<dbReference type="InterPro" id="IPR017853">
    <property type="entry name" value="GH"/>
</dbReference>
<evidence type="ECO:0000256" key="5">
    <source>
        <dbReference type="ARBA" id="ARBA00022801"/>
    </source>
</evidence>
<protein>
    <recommendedName>
        <fullName evidence="3">beta-glucosidase</fullName>
        <ecNumber evidence="3">3.2.1.21</ecNumber>
    </recommendedName>
</protein>
<dbReference type="EC" id="3.2.1.21" evidence="3"/>
<gene>
    <name evidence="12" type="primary">MYRO1_3</name>
    <name evidence="12" type="ORF">Bhyg_15287</name>
</gene>
<evidence type="ECO:0000256" key="4">
    <source>
        <dbReference type="ARBA" id="ARBA00022729"/>
    </source>
</evidence>
<comment type="similarity">
    <text evidence="1 9">Belongs to the glycosyl hydrolase 1 family.</text>
</comment>
<keyword evidence="5 10" id="KW-0378">Hydrolase</keyword>
<evidence type="ECO:0000256" key="3">
    <source>
        <dbReference type="ARBA" id="ARBA00012744"/>
    </source>
</evidence>
<dbReference type="Pfam" id="PF00232">
    <property type="entry name" value="Glyco_hydro_1"/>
    <property type="match status" value="1"/>
</dbReference>
<dbReference type="PROSITE" id="PS00572">
    <property type="entry name" value="GLYCOSYL_HYDROL_F1_1"/>
    <property type="match status" value="1"/>
</dbReference>
<dbReference type="AlphaFoldDB" id="A0A9Q0MTE6"/>
<keyword evidence="13" id="KW-1185">Reference proteome</keyword>
<evidence type="ECO:0000256" key="10">
    <source>
        <dbReference type="RuleBase" id="RU004468"/>
    </source>
</evidence>
<evidence type="ECO:0000313" key="13">
    <source>
        <dbReference type="Proteomes" id="UP001151699"/>
    </source>
</evidence>
<dbReference type="FunFam" id="3.20.20.80:FF:000013">
    <property type="entry name" value="lactase-phlorizin hydrolase"/>
    <property type="match status" value="1"/>
</dbReference>
<keyword evidence="11" id="KW-0472">Membrane</keyword>
<evidence type="ECO:0000256" key="9">
    <source>
        <dbReference type="RuleBase" id="RU003690"/>
    </source>
</evidence>
<dbReference type="PANTHER" id="PTHR10353:SF36">
    <property type="entry name" value="LP05116P"/>
    <property type="match status" value="1"/>
</dbReference>
<dbReference type="PANTHER" id="PTHR10353">
    <property type="entry name" value="GLYCOSYL HYDROLASE"/>
    <property type="match status" value="1"/>
</dbReference>
<proteinExistence type="inferred from homology"/>
<dbReference type="InterPro" id="IPR033132">
    <property type="entry name" value="GH_1_N_CS"/>
</dbReference>
<keyword evidence="11" id="KW-0812">Transmembrane</keyword>
<dbReference type="GO" id="GO:0008422">
    <property type="term" value="F:beta-glucosidase activity"/>
    <property type="evidence" value="ECO:0007669"/>
    <property type="project" value="TreeGrafter"/>
</dbReference>
<comment type="subunit">
    <text evidence="2">Homodimer.</text>
</comment>
<name>A0A9Q0MTE6_9DIPT</name>
<keyword evidence="4" id="KW-0732">Signal</keyword>
<evidence type="ECO:0000256" key="8">
    <source>
        <dbReference type="PROSITE-ProRule" id="PRU10055"/>
    </source>
</evidence>
<keyword evidence="11" id="KW-1133">Transmembrane helix</keyword>
<dbReference type="SUPFAM" id="SSF51445">
    <property type="entry name" value="(Trans)glycosidases"/>
    <property type="match status" value="1"/>
</dbReference>
<evidence type="ECO:0000256" key="2">
    <source>
        <dbReference type="ARBA" id="ARBA00011738"/>
    </source>
</evidence>
<dbReference type="Gene3D" id="3.20.20.80">
    <property type="entry name" value="Glycosidases"/>
    <property type="match status" value="1"/>
</dbReference>
<feature type="non-terminal residue" evidence="12">
    <location>
        <position position="583"/>
    </location>
</feature>
<evidence type="ECO:0000256" key="1">
    <source>
        <dbReference type="ARBA" id="ARBA00010838"/>
    </source>
</evidence>
<keyword evidence="6" id="KW-0325">Glycoprotein</keyword>
<evidence type="ECO:0000256" key="11">
    <source>
        <dbReference type="SAM" id="Phobius"/>
    </source>
</evidence>
<dbReference type="InterPro" id="IPR018120">
    <property type="entry name" value="Glyco_hydro_1_AS"/>
</dbReference>